<evidence type="ECO:0000313" key="9">
    <source>
        <dbReference type="EMBL" id="KRT81693.1"/>
    </source>
</evidence>
<dbReference type="InterPro" id="IPR024989">
    <property type="entry name" value="MFS_assoc_dom"/>
</dbReference>
<dbReference type="InterPro" id="IPR051717">
    <property type="entry name" value="MFS_MFSD6"/>
</dbReference>
<feature type="transmembrane region" description="Helical" evidence="7">
    <location>
        <begin position="116"/>
        <end position="139"/>
    </location>
</feature>
<dbReference type="OrthoDB" id="10061976at2759"/>
<protein>
    <submittedName>
        <fullName evidence="9">Membrane transporter</fullName>
    </submittedName>
</protein>
<comment type="subcellular location">
    <subcellularLocation>
        <location evidence="1">Membrane</location>
        <topology evidence="1">Multi-pass membrane protein</topology>
    </subcellularLocation>
</comment>
<dbReference type="InterPro" id="IPR036259">
    <property type="entry name" value="MFS_trans_sf"/>
</dbReference>
<gene>
    <name evidence="9" type="ORF">AMK59_5703</name>
</gene>
<keyword evidence="3 7" id="KW-0812">Transmembrane</keyword>
<sequence length="255" mass="28016">EFLGSAWGYIESFLFWLLQDLGGSKSLMGLTITVGGLVGIPILVLSGPLIKKIGHANVIFIGFMAYVIRLIGYSMIYNPWLSLIFEAMECLTHSLCFTAAVTYAARLSTVTTDTTIQGIFGGLFYGVGKSAGSLLGGYLIKLVGMRTTFQVFALITGIAGLFYLAFYHLYMKHYSKLLPAMQMDKEKSSQDLENVDLPKNDANDIVDKIKSVPYEDTLTNLAYEDTEGDFVMQEETSNGETSSTISNQKLANKIV</sequence>
<feature type="region of interest" description="Disordered" evidence="6">
    <location>
        <begin position="236"/>
        <end position="255"/>
    </location>
</feature>
<reference evidence="9 10" key="1">
    <citation type="submission" date="2015-09" db="EMBL/GenBank/DDBJ databases">
        <title>Draft genome of the scarab beetle Oryctes borbonicus.</title>
        <authorList>
            <person name="Meyer J.M."/>
            <person name="Markov G.V."/>
            <person name="Baskaran P."/>
            <person name="Herrmann M."/>
            <person name="Sommer R.J."/>
            <person name="Roedelsperger C."/>
        </authorList>
    </citation>
    <scope>NUCLEOTIDE SEQUENCE [LARGE SCALE GENOMIC DNA]</scope>
    <source>
        <strain evidence="9">OB123</strain>
        <tissue evidence="9">Whole animal</tissue>
    </source>
</reference>
<dbReference type="PANTHER" id="PTHR16172">
    <property type="entry name" value="MAJOR FACILITATOR SUPERFAMILY DOMAIN-CONTAINING PROTEIN 6-LIKE"/>
    <property type="match status" value="1"/>
</dbReference>
<keyword evidence="10" id="KW-1185">Reference proteome</keyword>
<dbReference type="Pfam" id="PF12832">
    <property type="entry name" value="MFS_1_like"/>
    <property type="match status" value="1"/>
</dbReference>
<feature type="transmembrane region" description="Helical" evidence="7">
    <location>
        <begin position="83"/>
        <end position="104"/>
    </location>
</feature>
<dbReference type="SUPFAM" id="SSF103473">
    <property type="entry name" value="MFS general substrate transporter"/>
    <property type="match status" value="1"/>
</dbReference>
<dbReference type="Gene3D" id="1.20.1250.20">
    <property type="entry name" value="MFS general substrate transporter like domains"/>
    <property type="match status" value="1"/>
</dbReference>
<keyword evidence="4 7" id="KW-1133">Transmembrane helix</keyword>
<evidence type="ECO:0000256" key="3">
    <source>
        <dbReference type="ARBA" id="ARBA00022692"/>
    </source>
</evidence>
<accession>A0A0T6B3N3</accession>
<dbReference type="GO" id="GO:0016020">
    <property type="term" value="C:membrane"/>
    <property type="evidence" value="ECO:0007669"/>
    <property type="project" value="UniProtKB-SubCell"/>
</dbReference>
<name>A0A0T6B3N3_9SCAR</name>
<evidence type="ECO:0000256" key="6">
    <source>
        <dbReference type="SAM" id="MobiDB-lite"/>
    </source>
</evidence>
<evidence type="ECO:0000313" key="10">
    <source>
        <dbReference type="Proteomes" id="UP000051574"/>
    </source>
</evidence>
<proteinExistence type="inferred from homology"/>
<dbReference type="EMBL" id="LJIG01016074">
    <property type="protein sequence ID" value="KRT81693.1"/>
    <property type="molecule type" value="Genomic_DNA"/>
</dbReference>
<evidence type="ECO:0000259" key="8">
    <source>
        <dbReference type="Pfam" id="PF12832"/>
    </source>
</evidence>
<evidence type="ECO:0000256" key="7">
    <source>
        <dbReference type="SAM" id="Phobius"/>
    </source>
</evidence>
<dbReference type="Proteomes" id="UP000051574">
    <property type="component" value="Unassembled WGS sequence"/>
</dbReference>
<evidence type="ECO:0000256" key="1">
    <source>
        <dbReference type="ARBA" id="ARBA00004141"/>
    </source>
</evidence>
<comment type="similarity">
    <text evidence="2">Belongs to the major facilitator superfamily. MFSD6 family.</text>
</comment>
<evidence type="ECO:0000256" key="4">
    <source>
        <dbReference type="ARBA" id="ARBA00022989"/>
    </source>
</evidence>
<keyword evidence="5 7" id="KW-0472">Membrane</keyword>
<feature type="transmembrane region" description="Helical" evidence="7">
    <location>
        <begin position="27"/>
        <end position="46"/>
    </location>
</feature>
<feature type="transmembrane region" description="Helical" evidence="7">
    <location>
        <begin position="58"/>
        <end position="77"/>
    </location>
</feature>
<feature type="non-terminal residue" evidence="9">
    <location>
        <position position="1"/>
    </location>
</feature>
<evidence type="ECO:0000256" key="5">
    <source>
        <dbReference type="ARBA" id="ARBA00023136"/>
    </source>
</evidence>
<evidence type="ECO:0000256" key="2">
    <source>
        <dbReference type="ARBA" id="ARBA00005241"/>
    </source>
</evidence>
<feature type="transmembrane region" description="Helical" evidence="7">
    <location>
        <begin position="151"/>
        <end position="170"/>
    </location>
</feature>
<organism evidence="9 10">
    <name type="scientific">Oryctes borbonicus</name>
    <dbReference type="NCBI Taxonomy" id="1629725"/>
    <lineage>
        <taxon>Eukaryota</taxon>
        <taxon>Metazoa</taxon>
        <taxon>Ecdysozoa</taxon>
        <taxon>Arthropoda</taxon>
        <taxon>Hexapoda</taxon>
        <taxon>Insecta</taxon>
        <taxon>Pterygota</taxon>
        <taxon>Neoptera</taxon>
        <taxon>Endopterygota</taxon>
        <taxon>Coleoptera</taxon>
        <taxon>Polyphaga</taxon>
        <taxon>Scarabaeiformia</taxon>
        <taxon>Scarabaeidae</taxon>
        <taxon>Dynastinae</taxon>
        <taxon>Oryctes</taxon>
    </lineage>
</organism>
<dbReference type="PANTHER" id="PTHR16172:SF35">
    <property type="entry name" value="MAJOR FACILITATOR SUPERFAMILY (MFS) PROFILE DOMAIN-CONTAINING PROTEIN"/>
    <property type="match status" value="1"/>
</dbReference>
<dbReference type="AlphaFoldDB" id="A0A0T6B3N3"/>
<comment type="caution">
    <text evidence="9">The sequence shown here is derived from an EMBL/GenBank/DDBJ whole genome shotgun (WGS) entry which is preliminary data.</text>
</comment>
<feature type="domain" description="Major facilitator superfamily associated" evidence="8">
    <location>
        <begin position="2"/>
        <end position="151"/>
    </location>
</feature>